<dbReference type="HOGENOM" id="CLU_969411_0_0_9"/>
<evidence type="ECO:0000313" key="1">
    <source>
        <dbReference type="EMBL" id="AEB99926.1"/>
    </source>
</evidence>
<sequence>MSQITGAGFASGAIGAGVNEAIIGEIKKIKDPGTAQIVSAIVGAAAAKATGGNAGAGASAAQSGTKWNYLAEDHIPVQIGISIKVGFLGHVGIVVKTDTGSYDSADYGRYGKDIETSSGLAAPTGPGTFITRWFYDPKERYTFMINSEYIDPVKAVAAYNDQIKNNGYTQIPSEETHKFFSEVCPDVNDDDSTIDAKRIINANTQYYRNGTSDYHLTEHNCVTTTIIPILQSISYDNLSWEAKITVRQLRENLLNPTAIYTILSDDIYFFQGKGLLTNGAYGRVPNE</sequence>
<dbReference type="STRING" id="546271.Selsp_0964"/>
<keyword evidence="4" id="KW-1185">Reference proteome</keyword>
<dbReference type="KEGG" id="ssg:Selsp_0964"/>
<dbReference type="RefSeq" id="WP_006190918.1">
    <property type="nucleotide sequence ID" value="NC_015437.1"/>
</dbReference>
<dbReference type="Proteomes" id="UP000011124">
    <property type="component" value="Chromosome"/>
</dbReference>
<name>C9LS31_SELS3</name>
<reference evidence="2 3" key="1">
    <citation type="submission" date="2009-09" db="EMBL/GenBank/DDBJ databases">
        <authorList>
            <person name="Weinstock G."/>
            <person name="Sodergren E."/>
            <person name="Clifton S."/>
            <person name="Fulton L."/>
            <person name="Fulton B."/>
            <person name="Courtney L."/>
            <person name="Fronick C."/>
            <person name="Harrison M."/>
            <person name="Strong C."/>
            <person name="Farmer C."/>
            <person name="Delahaunty K."/>
            <person name="Markovic C."/>
            <person name="Hall O."/>
            <person name="Minx P."/>
            <person name="Tomlinson C."/>
            <person name="Mitreva M."/>
            <person name="Nelson J."/>
            <person name="Hou S."/>
            <person name="Wollam A."/>
            <person name="Pepin K.H."/>
            <person name="Johnson M."/>
            <person name="Bhonagiri V."/>
            <person name="Nash W.E."/>
            <person name="Warren W."/>
            <person name="Chinwalla A."/>
            <person name="Mardis E.R."/>
            <person name="Wilson R.K."/>
        </authorList>
    </citation>
    <scope>NUCLEOTIDE SEQUENCE [LARGE SCALE GENOMIC DNA]</scope>
    <source>
        <strain evidence="2">ATCC 35185</strain>
        <strain evidence="3">ATCC 35185 / DSM 20758 / VPI D19B-28</strain>
    </source>
</reference>
<dbReference type="EMBL" id="ACKP02000007">
    <property type="protein sequence ID" value="EEX78310.1"/>
    <property type="molecule type" value="Genomic_DNA"/>
</dbReference>
<gene>
    <name evidence="1" type="ordered locus">Selsp_0964</name>
    <name evidence="2" type="ORF">SELSPUOL_00252</name>
</gene>
<evidence type="ECO:0000313" key="4">
    <source>
        <dbReference type="Proteomes" id="UP000011124"/>
    </source>
</evidence>
<proteinExistence type="predicted"/>
<evidence type="ECO:0000313" key="3">
    <source>
        <dbReference type="Proteomes" id="UP000003505"/>
    </source>
</evidence>
<dbReference type="Proteomes" id="UP000003505">
    <property type="component" value="Unassembled WGS sequence"/>
</dbReference>
<organism evidence="2 3">
    <name type="scientific">Selenomonas sputigena (strain ATCC 35185 / DSM 20758 / CCUG 44933 / VPI D19B-28)</name>
    <dbReference type="NCBI Taxonomy" id="546271"/>
    <lineage>
        <taxon>Bacteria</taxon>
        <taxon>Bacillati</taxon>
        <taxon>Bacillota</taxon>
        <taxon>Negativicutes</taxon>
        <taxon>Selenomonadales</taxon>
        <taxon>Selenomonadaceae</taxon>
        <taxon>Selenomonas</taxon>
    </lineage>
</organism>
<evidence type="ECO:0000313" key="2">
    <source>
        <dbReference type="EMBL" id="EEX78310.1"/>
    </source>
</evidence>
<protein>
    <submittedName>
        <fullName evidence="2">Uncharacterized protein</fullName>
    </submittedName>
</protein>
<reference evidence="1 4" key="2">
    <citation type="submission" date="2011-04" db="EMBL/GenBank/DDBJ databases">
        <title>The complete genome of Selenomonas sputigena DSM 20758.</title>
        <authorList>
            <consortium name="US DOE Joint Genome Institute (JGI-PGF)"/>
            <person name="Lucas S."/>
            <person name="Copeland A."/>
            <person name="Lapidus A."/>
            <person name="Bruce D."/>
            <person name="Goodwin L."/>
            <person name="Pitluck S."/>
            <person name="Peters L."/>
            <person name="Kyrpides N."/>
            <person name="Mavromatis K."/>
            <person name="Ivanova N."/>
            <person name="Ovchinnikova G."/>
            <person name="Teshima H."/>
            <person name="Detter J.C."/>
            <person name="Tapia R."/>
            <person name="Han C."/>
            <person name="Land M."/>
            <person name="Hauser L."/>
            <person name="Markowitz V."/>
            <person name="Cheng J.-F."/>
            <person name="Hugenholtz P."/>
            <person name="Woyke T."/>
            <person name="Wu D."/>
            <person name="Gronow S."/>
            <person name="Wellnitz S."/>
            <person name="Schneider S."/>
            <person name="Klenk H.-P."/>
            <person name="Eisen J.A."/>
        </authorList>
    </citation>
    <scope>NUCLEOTIDE SEQUENCE [LARGE SCALE GENOMIC DNA]</scope>
    <source>
        <strain evidence="1">ATCC 35185</strain>
        <strain evidence="4">ATCC 35185 / DSM 20758 / VPI D19B-28</strain>
    </source>
</reference>
<dbReference type="EMBL" id="CP002637">
    <property type="protein sequence ID" value="AEB99926.1"/>
    <property type="molecule type" value="Genomic_DNA"/>
</dbReference>
<dbReference type="AlphaFoldDB" id="C9LS31"/>
<accession>C9LS31</accession>